<dbReference type="GO" id="GO:0002161">
    <property type="term" value="F:aminoacyl-tRNA deacylase activity"/>
    <property type="evidence" value="ECO:0007669"/>
    <property type="project" value="InterPro"/>
</dbReference>
<accession>A0AAP0C9E8</accession>
<evidence type="ECO:0000313" key="16">
    <source>
        <dbReference type="Proteomes" id="UP001408789"/>
    </source>
</evidence>
<dbReference type="FunFam" id="1.10.730.10:FF:000011">
    <property type="entry name" value="Leucine--tRNA ligase chloroplastic/mitochondrial"/>
    <property type="match status" value="1"/>
</dbReference>
<dbReference type="EC" id="6.1.1.4" evidence="2"/>
<dbReference type="GO" id="GO:0005739">
    <property type="term" value="C:mitochondrion"/>
    <property type="evidence" value="ECO:0007669"/>
    <property type="project" value="UniProtKB-ARBA"/>
</dbReference>
<evidence type="ECO:0000256" key="1">
    <source>
        <dbReference type="ARBA" id="ARBA00005594"/>
    </source>
</evidence>
<feature type="domain" description="Leucyl-tRNA synthetase editing" evidence="14">
    <location>
        <begin position="329"/>
        <end position="522"/>
    </location>
</feature>
<dbReference type="GO" id="GO:0005524">
    <property type="term" value="F:ATP binding"/>
    <property type="evidence" value="ECO:0007669"/>
    <property type="project" value="UniProtKB-KW"/>
</dbReference>
<dbReference type="HAMAP" id="MF_00049_B">
    <property type="entry name" value="Leu_tRNA_synth_B"/>
    <property type="match status" value="1"/>
</dbReference>
<reference evidence="15 16" key="1">
    <citation type="submission" date="2024-04" db="EMBL/GenBank/DDBJ databases">
        <title>The reference genome of an endangered Asteraceae, Deinandra increscens subsp. villosa, native to the Central Coast of California.</title>
        <authorList>
            <person name="Guilliams M."/>
            <person name="Hasenstab-Lehman K."/>
            <person name="Meyer R."/>
            <person name="Mcevoy S."/>
        </authorList>
    </citation>
    <scope>NUCLEOTIDE SEQUENCE [LARGE SCALE GENOMIC DNA]</scope>
    <source>
        <tissue evidence="15">Leaf</tissue>
    </source>
</reference>
<dbReference type="PRINTS" id="PR00985">
    <property type="entry name" value="TRNASYNTHLEU"/>
</dbReference>
<dbReference type="FunFam" id="3.40.50.620:FF:000077">
    <property type="entry name" value="Leucine--tRNA ligase"/>
    <property type="match status" value="1"/>
</dbReference>
<dbReference type="FunFam" id="3.40.50.620:FF:000056">
    <property type="entry name" value="Leucine--tRNA ligase"/>
    <property type="match status" value="1"/>
</dbReference>
<evidence type="ECO:0000256" key="2">
    <source>
        <dbReference type="ARBA" id="ARBA00013164"/>
    </source>
</evidence>
<gene>
    <name evidence="15" type="ORF">SSX86_028429</name>
</gene>
<evidence type="ECO:0000259" key="13">
    <source>
        <dbReference type="Pfam" id="PF09334"/>
    </source>
</evidence>
<evidence type="ECO:0000256" key="9">
    <source>
        <dbReference type="ARBA" id="ARBA00047469"/>
    </source>
</evidence>
<dbReference type="FunFam" id="1.10.730.10:FF:000012">
    <property type="entry name" value="Leucine--tRNA ligase"/>
    <property type="match status" value="1"/>
</dbReference>
<dbReference type="GO" id="GO:0006429">
    <property type="term" value="P:leucyl-tRNA aminoacylation"/>
    <property type="evidence" value="ECO:0007669"/>
    <property type="project" value="InterPro"/>
</dbReference>
<dbReference type="InterPro" id="IPR009080">
    <property type="entry name" value="tRNAsynth_Ia_anticodon-bd"/>
</dbReference>
<dbReference type="SUPFAM" id="SSF52374">
    <property type="entry name" value="Nucleotidylyl transferase"/>
    <property type="match status" value="1"/>
</dbReference>
<dbReference type="Gene3D" id="1.10.730.10">
    <property type="entry name" value="Isoleucyl-tRNA Synthetase, Domain 1"/>
    <property type="match status" value="1"/>
</dbReference>
<dbReference type="InterPro" id="IPR009008">
    <property type="entry name" value="Val/Leu/Ile-tRNA-synth_edit"/>
</dbReference>
<dbReference type="InterPro" id="IPR025709">
    <property type="entry name" value="Leu_tRNA-synth_edit"/>
</dbReference>
<evidence type="ECO:0000259" key="12">
    <source>
        <dbReference type="Pfam" id="PF08264"/>
    </source>
</evidence>
<comment type="caution">
    <text evidence="15">The sequence shown here is derived from an EMBL/GenBank/DDBJ whole genome shotgun (WGS) entry which is preliminary data.</text>
</comment>
<evidence type="ECO:0000313" key="15">
    <source>
        <dbReference type="EMBL" id="KAK9051801.1"/>
    </source>
</evidence>
<dbReference type="InterPro" id="IPR013155">
    <property type="entry name" value="M/V/L/I-tRNA-synth_anticd-bd"/>
</dbReference>
<dbReference type="GO" id="GO:0004823">
    <property type="term" value="F:leucine-tRNA ligase activity"/>
    <property type="evidence" value="ECO:0007669"/>
    <property type="project" value="UniProtKB-EC"/>
</dbReference>
<keyword evidence="6 10" id="KW-0648">Protein biosynthesis</keyword>
<evidence type="ECO:0000256" key="7">
    <source>
        <dbReference type="ARBA" id="ARBA00023146"/>
    </source>
</evidence>
<feature type="domain" description="Methionyl/Leucyl tRNA synthetase" evidence="13">
    <location>
        <begin position="148"/>
        <end position="280"/>
    </location>
</feature>
<feature type="domain" description="Methionyl/Valyl/Leucyl/Isoleucyl-tRNA synthetase anticodon-binding" evidence="12">
    <location>
        <begin position="839"/>
        <end position="946"/>
    </location>
</feature>
<dbReference type="InterPro" id="IPR014729">
    <property type="entry name" value="Rossmann-like_a/b/a_fold"/>
</dbReference>
<keyword evidence="5 10" id="KW-0067">ATP-binding</keyword>
<keyword evidence="16" id="KW-1185">Reference proteome</keyword>
<dbReference type="InterPro" id="IPR002302">
    <property type="entry name" value="Leu-tRNA-ligase"/>
</dbReference>
<dbReference type="InterPro" id="IPR001412">
    <property type="entry name" value="aa-tRNA-synth_I_CS"/>
</dbReference>
<dbReference type="Gene3D" id="3.90.740.10">
    <property type="entry name" value="Valyl/Leucyl/Isoleucyl-tRNA synthetase, editing domain"/>
    <property type="match status" value="1"/>
</dbReference>
<dbReference type="PANTHER" id="PTHR43740">
    <property type="entry name" value="LEUCYL-TRNA SYNTHETASE"/>
    <property type="match status" value="1"/>
</dbReference>
<dbReference type="InterPro" id="IPR015413">
    <property type="entry name" value="Methionyl/Leucyl_tRNA_Synth"/>
</dbReference>
<keyword evidence="4 10" id="KW-0547">Nucleotide-binding</keyword>
<dbReference type="InterPro" id="IPR002300">
    <property type="entry name" value="aa-tRNA-synth_Ia"/>
</dbReference>
<dbReference type="NCBIfam" id="TIGR00396">
    <property type="entry name" value="leuS_bact"/>
    <property type="match status" value="1"/>
</dbReference>
<dbReference type="Gene3D" id="3.40.50.620">
    <property type="entry name" value="HUPs"/>
    <property type="match status" value="2"/>
</dbReference>
<keyword evidence="3 10" id="KW-0436">Ligase</keyword>
<protein>
    <recommendedName>
        <fullName evidence="2">leucine--tRNA ligase</fullName>
        <ecNumber evidence="2">6.1.1.4</ecNumber>
    </recommendedName>
    <alternativeName>
        <fullName evidence="8">Leucyl-tRNA synthetase</fullName>
    </alternativeName>
</protein>
<sequence>MIKPKIFLAPILSTPTHSQTHTPPLSPHLFGATMIQIQWLLPPQPPAPPLSRHRRSLLLSHRLRSPHHKHSSAVSTSSFSTKYFGFRVCNCGAGDSVSEESKGVVKVRAYPFHEIEQRWQKFWDENRTFRTPDDELDTSKPKFYVLDMFPYPSGAGLHVGHPLGYTATDILARFKRMQGFNVLHPMGWDAFGLPAEQYAIETGTHPKITTLKNIDRFRTQLKSLGFSFDWDREISTTDPDYYKWTQWIFLQLLKKGLAYQAEVPVNWCPALGTVLANEEVVDGVSERGGHPVIRKPMKQWMLKITAYADRLLEDLEDLDWPDSIKEMQRNWIGKSQGAEVDFRLLNRDNQDTDAKITVYTTRPDTIFGVTYLVLAPEHPLLSYVVSEAQQNIVEEYKEIASRKSDLERTELQKEKSGVFSGCYARNPVNGEAIPIWVADYVLGSYGTGAIMAVPAHDSRDHEFAKKYSLPIHWVVTSDECCDDFEKPFSGEGDVINSSSSKTGLNIDGLHSKEAANEVIQWVENTGNGNRKVNYKLRDWLFARQRYWGEPIPVVFLDENGETIPIPESELPLTLPELDDFTPTGTGDPPLSKAVSWIKTVDSSSGKPARRETNTMPQWAGSCWYYLRFMDPKNSTQLVDKKKEMYWGPVDVYVGGAEHAVLHLLYSRFWHKVLYDIGVVSTKEPFKCVINQGIILGEVQYMACKDQDGNFVSAEFLDALGEHTQERIPEEKVTKSGNCFVLKDDPSIRLISRAHKMSKSRGNVVNPDDVVAEYGADSLRLYEMFMGPLRDSKTWNTSGIEGVHRFLGRSWRLIVGSPLSDGTYENQTVTVDENPSLEQLKALHRCIEKVSDEIEATRFNTGISAMMEFVNSAYKWDKLPKSIIEPFVLLLSPYAPHMAEELWLRLGHTTTLAYEPFPKANPAYLQDTTITLPVQINGKTRGTVQVEVSCTEDDAFKLASLDQKLSKYLDGKAVKKRVYVPGKILNVILERESTKVGSR</sequence>
<evidence type="ECO:0000259" key="14">
    <source>
        <dbReference type="Pfam" id="PF13603"/>
    </source>
</evidence>
<dbReference type="AlphaFoldDB" id="A0AAP0C9E8"/>
<dbReference type="GO" id="GO:0005829">
    <property type="term" value="C:cytosol"/>
    <property type="evidence" value="ECO:0007669"/>
    <property type="project" value="TreeGrafter"/>
</dbReference>
<organism evidence="15 16">
    <name type="scientific">Deinandra increscens subsp. villosa</name>
    <dbReference type="NCBI Taxonomy" id="3103831"/>
    <lineage>
        <taxon>Eukaryota</taxon>
        <taxon>Viridiplantae</taxon>
        <taxon>Streptophyta</taxon>
        <taxon>Embryophyta</taxon>
        <taxon>Tracheophyta</taxon>
        <taxon>Spermatophyta</taxon>
        <taxon>Magnoliopsida</taxon>
        <taxon>eudicotyledons</taxon>
        <taxon>Gunneridae</taxon>
        <taxon>Pentapetalae</taxon>
        <taxon>asterids</taxon>
        <taxon>campanulids</taxon>
        <taxon>Asterales</taxon>
        <taxon>Asteraceae</taxon>
        <taxon>Asteroideae</taxon>
        <taxon>Heliantheae alliance</taxon>
        <taxon>Madieae</taxon>
        <taxon>Madiinae</taxon>
        <taxon>Deinandra</taxon>
    </lineage>
</organism>
<dbReference type="Pfam" id="PF13603">
    <property type="entry name" value="tRNA-synt_1_2"/>
    <property type="match status" value="1"/>
</dbReference>
<keyword evidence="7 10" id="KW-0030">Aminoacyl-tRNA synthetase</keyword>
<dbReference type="PANTHER" id="PTHR43740:SF2">
    <property type="entry name" value="LEUCINE--TRNA LIGASE, MITOCHONDRIAL"/>
    <property type="match status" value="1"/>
</dbReference>
<evidence type="ECO:0000259" key="11">
    <source>
        <dbReference type="Pfam" id="PF00133"/>
    </source>
</evidence>
<dbReference type="Proteomes" id="UP001408789">
    <property type="component" value="Unassembled WGS sequence"/>
</dbReference>
<dbReference type="PROSITE" id="PS00178">
    <property type="entry name" value="AA_TRNA_LIGASE_I"/>
    <property type="match status" value="1"/>
</dbReference>
<feature type="domain" description="Aminoacyl-tRNA synthetase class Ia" evidence="11">
    <location>
        <begin position="753"/>
        <end position="783"/>
    </location>
</feature>
<comment type="similarity">
    <text evidence="1 10">Belongs to the class-I aminoacyl-tRNA synthetase family.</text>
</comment>
<name>A0AAP0C9E8_9ASTR</name>
<evidence type="ECO:0000256" key="8">
    <source>
        <dbReference type="ARBA" id="ARBA00030520"/>
    </source>
</evidence>
<dbReference type="CDD" id="cd07958">
    <property type="entry name" value="Anticodon_Ia_Leu_BEm"/>
    <property type="match status" value="1"/>
</dbReference>
<dbReference type="GO" id="GO:0048608">
    <property type="term" value="P:reproductive structure development"/>
    <property type="evidence" value="ECO:0007669"/>
    <property type="project" value="UniProtKB-ARBA"/>
</dbReference>
<dbReference type="EMBL" id="JBCNJP010000027">
    <property type="protein sequence ID" value="KAK9051801.1"/>
    <property type="molecule type" value="Genomic_DNA"/>
</dbReference>
<dbReference type="Pfam" id="PF00133">
    <property type="entry name" value="tRNA-synt_1"/>
    <property type="match status" value="1"/>
</dbReference>
<dbReference type="SUPFAM" id="SSF50677">
    <property type="entry name" value="ValRS/IleRS/LeuRS editing domain"/>
    <property type="match status" value="1"/>
</dbReference>
<dbReference type="FunFam" id="3.90.740.10:FF:000049">
    <property type="entry name" value="Os01g0120300 protein"/>
    <property type="match status" value="1"/>
</dbReference>
<dbReference type="GO" id="GO:0009791">
    <property type="term" value="P:post-embryonic development"/>
    <property type="evidence" value="ECO:0007669"/>
    <property type="project" value="UniProtKB-ARBA"/>
</dbReference>
<evidence type="ECO:0000256" key="5">
    <source>
        <dbReference type="ARBA" id="ARBA00022840"/>
    </source>
</evidence>
<dbReference type="CDD" id="cd00812">
    <property type="entry name" value="LeuRS_core"/>
    <property type="match status" value="1"/>
</dbReference>
<proteinExistence type="inferred from homology"/>
<dbReference type="Pfam" id="PF09334">
    <property type="entry name" value="tRNA-synt_1g"/>
    <property type="match status" value="1"/>
</dbReference>
<comment type="catalytic activity">
    <reaction evidence="9">
        <text>tRNA(Leu) + L-leucine + ATP = L-leucyl-tRNA(Leu) + AMP + diphosphate</text>
        <dbReference type="Rhea" id="RHEA:11688"/>
        <dbReference type="Rhea" id="RHEA-COMP:9613"/>
        <dbReference type="Rhea" id="RHEA-COMP:9622"/>
        <dbReference type="ChEBI" id="CHEBI:30616"/>
        <dbReference type="ChEBI" id="CHEBI:33019"/>
        <dbReference type="ChEBI" id="CHEBI:57427"/>
        <dbReference type="ChEBI" id="CHEBI:78442"/>
        <dbReference type="ChEBI" id="CHEBI:78494"/>
        <dbReference type="ChEBI" id="CHEBI:456215"/>
        <dbReference type="EC" id="6.1.1.4"/>
    </reaction>
</comment>
<evidence type="ECO:0000256" key="4">
    <source>
        <dbReference type="ARBA" id="ARBA00022741"/>
    </source>
</evidence>
<dbReference type="Pfam" id="PF08264">
    <property type="entry name" value="Anticodon_1"/>
    <property type="match status" value="1"/>
</dbReference>
<evidence type="ECO:0000256" key="6">
    <source>
        <dbReference type="ARBA" id="ARBA00022917"/>
    </source>
</evidence>
<evidence type="ECO:0000256" key="3">
    <source>
        <dbReference type="ARBA" id="ARBA00022598"/>
    </source>
</evidence>
<evidence type="ECO:0000256" key="10">
    <source>
        <dbReference type="RuleBase" id="RU363035"/>
    </source>
</evidence>
<dbReference type="SUPFAM" id="SSF47323">
    <property type="entry name" value="Anticodon-binding domain of a subclass of class I aminoacyl-tRNA synthetases"/>
    <property type="match status" value="1"/>
</dbReference>